<dbReference type="EMBL" id="QGNW01000230">
    <property type="protein sequence ID" value="RVW83315.1"/>
    <property type="molecule type" value="Genomic_DNA"/>
</dbReference>
<dbReference type="Proteomes" id="UP000288805">
    <property type="component" value="Unassembled WGS sequence"/>
</dbReference>
<evidence type="ECO:0000313" key="3">
    <source>
        <dbReference type="Proteomes" id="UP000288805"/>
    </source>
</evidence>
<accession>A0A438HFR6</accession>
<comment type="caution">
    <text evidence="2">The sequence shown here is derived from an EMBL/GenBank/DDBJ whole genome shotgun (WGS) entry which is preliminary data.</text>
</comment>
<name>A0A438HFR6_VITVI</name>
<dbReference type="AlphaFoldDB" id="A0A438HFR6"/>
<reference evidence="2 3" key="1">
    <citation type="journal article" date="2018" name="PLoS Genet.">
        <title>Population sequencing reveals clonal diversity and ancestral inbreeding in the grapevine cultivar Chardonnay.</title>
        <authorList>
            <person name="Roach M.J."/>
            <person name="Johnson D.L."/>
            <person name="Bohlmann J."/>
            <person name="van Vuuren H.J."/>
            <person name="Jones S.J."/>
            <person name="Pretorius I.S."/>
            <person name="Schmidt S.A."/>
            <person name="Borneman A.R."/>
        </authorList>
    </citation>
    <scope>NUCLEOTIDE SEQUENCE [LARGE SCALE GENOMIC DNA]</scope>
    <source>
        <strain evidence="3">cv. Chardonnay</strain>
        <tissue evidence="2">Leaf</tissue>
    </source>
</reference>
<protein>
    <submittedName>
        <fullName evidence="2">Uncharacterized protein</fullName>
    </submittedName>
</protein>
<organism evidence="2 3">
    <name type="scientific">Vitis vinifera</name>
    <name type="common">Grape</name>
    <dbReference type="NCBI Taxonomy" id="29760"/>
    <lineage>
        <taxon>Eukaryota</taxon>
        <taxon>Viridiplantae</taxon>
        <taxon>Streptophyta</taxon>
        <taxon>Embryophyta</taxon>
        <taxon>Tracheophyta</taxon>
        <taxon>Spermatophyta</taxon>
        <taxon>Magnoliopsida</taxon>
        <taxon>eudicotyledons</taxon>
        <taxon>Gunneridae</taxon>
        <taxon>Pentapetalae</taxon>
        <taxon>rosids</taxon>
        <taxon>Vitales</taxon>
        <taxon>Vitaceae</taxon>
        <taxon>Viteae</taxon>
        <taxon>Vitis</taxon>
    </lineage>
</organism>
<feature type="compositionally biased region" description="Basic and acidic residues" evidence="1">
    <location>
        <begin position="57"/>
        <end position="68"/>
    </location>
</feature>
<feature type="region of interest" description="Disordered" evidence="1">
    <location>
        <begin position="31"/>
        <end position="76"/>
    </location>
</feature>
<evidence type="ECO:0000256" key="1">
    <source>
        <dbReference type="SAM" id="MobiDB-lite"/>
    </source>
</evidence>
<proteinExistence type="predicted"/>
<evidence type="ECO:0000313" key="2">
    <source>
        <dbReference type="EMBL" id="RVW83315.1"/>
    </source>
</evidence>
<sequence length="317" mass="35110">MAGKSTVGAFLANMTRSHAIDLVDNAPTSTEKEFPKGVDGIQHPGHAFSSGPFPARDPLHLQNQDEPKGYIQPVRSDPFSPIGMEKRGWLVEWVEKASFDHLNKLFVLMPGEHHILKDLPFYEVARMVDAKTRQDRLVQRKKKRQKVMLRQALGGNRANSETKVESIVPHIIFALPLTKRSCVEEPCMEPISDALLAPMPLADVAGLSSVPDPRPSTRKDVCPERDGAFTSPAPACDNLDEKGAPVPPRAPRLEEMATLLKQVPCFTEAEPLSTNMVNFFPLTKRVLVDLDGNPSIIIIVRLPYDTSKSIVSRVQPM</sequence>
<gene>
    <name evidence="2" type="ORF">CK203_039681</name>
</gene>